<comment type="similarity">
    <text evidence="1 4">Belongs to the glycerate kinase type-1 family.</text>
</comment>
<evidence type="ECO:0000256" key="3">
    <source>
        <dbReference type="ARBA" id="ARBA00022777"/>
    </source>
</evidence>
<dbReference type="PIRSF" id="PIRSF006078">
    <property type="entry name" value="GlxK"/>
    <property type="match status" value="1"/>
</dbReference>
<keyword evidence="3 4" id="KW-0418">Kinase</keyword>
<dbReference type="AlphaFoldDB" id="A0A1H8IRC7"/>
<dbReference type="PANTHER" id="PTHR21599:SF0">
    <property type="entry name" value="GLYCERATE KINASE"/>
    <property type="match status" value="1"/>
</dbReference>
<dbReference type="Gene3D" id="3.90.1510.10">
    <property type="entry name" value="Glycerate kinase, domain 2"/>
    <property type="match status" value="1"/>
</dbReference>
<dbReference type="STRING" id="872970.SAMN04488134_101700"/>
<dbReference type="Proteomes" id="UP000199300">
    <property type="component" value="Unassembled WGS sequence"/>
</dbReference>
<dbReference type="GO" id="GO:0008887">
    <property type="term" value="F:glycerate kinase activity"/>
    <property type="evidence" value="ECO:0007669"/>
    <property type="project" value="UniProtKB-UniRule"/>
</dbReference>
<dbReference type="InterPro" id="IPR004381">
    <property type="entry name" value="Glycerate_kinase"/>
</dbReference>
<dbReference type="OrthoDB" id="9774290at2"/>
<dbReference type="InterPro" id="IPR036129">
    <property type="entry name" value="Glycerate_kinase_sf"/>
</dbReference>
<dbReference type="EMBL" id="FODJ01000001">
    <property type="protein sequence ID" value="SEN71114.1"/>
    <property type="molecule type" value="Genomic_DNA"/>
</dbReference>
<sequence length="378" mass="39886">MNILVAIDSFKGSMTSEVANQHVQDAFCDHNVITFPIADGGEGTVLAFTQLLTGELITETITGPTGELIDASYGWVEKDKLAIIEVAEGAGITKVDPSLLDPRHHTSYGVGEQIIAALNKGAQEIIIGLGGSATVDGGMGLLQALGVKFFDQQGMEMTMLPVRLADIGRIDQVNIDPRVNSVKLTIASDVSNPLLGSNGACYVFGPQKGLAIEQLNSYEAGMRHFAQLVNTVTGIAMQNEPGAGAAGGIGFALYAFLNTSFQSGFSLLADKGELASLIKQVDLVITGEGKFDQQSLSGKVPIGISRLAKAYDKPTIVFTGKADNGLTALPEENILAVIPIVDEAIPLTEAIKNGPQLLKRAADRTLRLIMCGISLNKY</sequence>
<dbReference type="SUPFAM" id="SSF110738">
    <property type="entry name" value="Glycerate kinase I"/>
    <property type="match status" value="1"/>
</dbReference>
<evidence type="ECO:0000256" key="1">
    <source>
        <dbReference type="ARBA" id="ARBA00006284"/>
    </source>
</evidence>
<evidence type="ECO:0000256" key="4">
    <source>
        <dbReference type="PIRNR" id="PIRNR006078"/>
    </source>
</evidence>
<dbReference type="PANTHER" id="PTHR21599">
    <property type="entry name" value="GLYCERATE KINASE"/>
    <property type="match status" value="1"/>
</dbReference>
<reference evidence="5 6" key="1">
    <citation type="submission" date="2016-10" db="EMBL/GenBank/DDBJ databases">
        <authorList>
            <person name="de Groot N.N."/>
        </authorList>
    </citation>
    <scope>NUCLEOTIDE SEQUENCE [LARGE SCALE GENOMIC DNA]</scope>
    <source>
        <strain evidence="5 6">CGMCC 1.10434</strain>
    </source>
</reference>
<dbReference type="Pfam" id="PF02595">
    <property type="entry name" value="Gly_kinase"/>
    <property type="match status" value="1"/>
</dbReference>
<dbReference type="RefSeq" id="WP_091494837.1">
    <property type="nucleotide sequence ID" value="NZ_FODJ01000001.1"/>
</dbReference>
<evidence type="ECO:0000313" key="5">
    <source>
        <dbReference type="EMBL" id="SEN71114.1"/>
    </source>
</evidence>
<evidence type="ECO:0000313" key="6">
    <source>
        <dbReference type="Proteomes" id="UP000199300"/>
    </source>
</evidence>
<keyword evidence="2 4" id="KW-0808">Transferase</keyword>
<dbReference type="InterPro" id="IPR018193">
    <property type="entry name" value="Glyc_kinase_flavodox-like_fold"/>
</dbReference>
<name>A0A1H8IRC7_9BACI</name>
<protein>
    <submittedName>
        <fullName evidence="5">Glycerate kinase</fullName>
    </submittedName>
</protein>
<proteinExistence type="inferred from homology"/>
<gene>
    <name evidence="5" type="ORF">SAMN04488134_101700</name>
</gene>
<dbReference type="InterPro" id="IPR018197">
    <property type="entry name" value="Glycerate_kinase_RE-like"/>
</dbReference>
<keyword evidence="6" id="KW-1185">Reference proteome</keyword>
<evidence type="ECO:0000256" key="2">
    <source>
        <dbReference type="ARBA" id="ARBA00022679"/>
    </source>
</evidence>
<organism evidence="5 6">
    <name type="scientific">Amphibacillus marinus</name>
    <dbReference type="NCBI Taxonomy" id="872970"/>
    <lineage>
        <taxon>Bacteria</taxon>
        <taxon>Bacillati</taxon>
        <taxon>Bacillota</taxon>
        <taxon>Bacilli</taxon>
        <taxon>Bacillales</taxon>
        <taxon>Bacillaceae</taxon>
        <taxon>Amphibacillus</taxon>
    </lineage>
</organism>
<accession>A0A1H8IRC7</accession>
<dbReference type="GO" id="GO:0031388">
    <property type="term" value="P:organic acid phosphorylation"/>
    <property type="evidence" value="ECO:0007669"/>
    <property type="project" value="UniProtKB-UniRule"/>
</dbReference>
<dbReference type="Gene3D" id="3.40.50.10350">
    <property type="entry name" value="Glycerate kinase, domain 1"/>
    <property type="match status" value="1"/>
</dbReference>
<dbReference type="NCBIfam" id="TIGR00045">
    <property type="entry name" value="glycerate kinase"/>
    <property type="match status" value="1"/>
</dbReference>